<dbReference type="Gene3D" id="2.130.10.10">
    <property type="entry name" value="YVTN repeat-like/Quinoprotein amine dehydrogenase"/>
    <property type="match status" value="1"/>
</dbReference>
<dbReference type="PANTHER" id="PTHR23287:SF16">
    <property type="entry name" value="TECTONIN BETA-PROPELLER REPEAT-CONTAINING PROTEIN 2"/>
    <property type="match status" value="1"/>
</dbReference>
<dbReference type="EMBL" id="UYJE01001230">
    <property type="protein sequence ID" value="VDI00374.1"/>
    <property type="molecule type" value="Genomic_DNA"/>
</dbReference>
<dbReference type="SUPFAM" id="SSF50978">
    <property type="entry name" value="WD40 repeat-like"/>
    <property type="match status" value="1"/>
</dbReference>
<organism evidence="1 2">
    <name type="scientific">Mytilus galloprovincialis</name>
    <name type="common">Mediterranean mussel</name>
    <dbReference type="NCBI Taxonomy" id="29158"/>
    <lineage>
        <taxon>Eukaryota</taxon>
        <taxon>Metazoa</taxon>
        <taxon>Spiralia</taxon>
        <taxon>Lophotrochozoa</taxon>
        <taxon>Mollusca</taxon>
        <taxon>Bivalvia</taxon>
        <taxon>Autobranchia</taxon>
        <taxon>Pteriomorphia</taxon>
        <taxon>Mytilida</taxon>
        <taxon>Mytiloidea</taxon>
        <taxon>Mytilidae</taxon>
        <taxon>Mytilinae</taxon>
        <taxon>Mytilus</taxon>
    </lineage>
</organism>
<keyword evidence="2" id="KW-1185">Reference proteome</keyword>
<dbReference type="InterPro" id="IPR015943">
    <property type="entry name" value="WD40/YVTN_repeat-like_dom_sf"/>
</dbReference>
<reference evidence="1" key="1">
    <citation type="submission" date="2018-11" db="EMBL/GenBank/DDBJ databases">
        <authorList>
            <person name="Alioto T."/>
            <person name="Alioto T."/>
        </authorList>
    </citation>
    <scope>NUCLEOTIDE SEQUENCE</scope>
</reference>
<dbReference type="InterPro" id="IPR036322">
    <property type="entry name" value="WD40_repeat_dom_sf"/>
</dbReference>
<comment type="caution">
    <text evidence="1">The sequence shown here is derived from an EMBL/GenBank/DDBJ whole genome shotgun (WGS) entry which is preliminary data.</text>
</comment>
<dbReference type="PANTHER" id="PTHR23287">
    <property type="entry name" value="RUBY-EYE2-LIKE PROTEIN"/>
    <property type="match status" value="1"/>
</dbReference>
<protein>
    <submittedName>
        <fullName evidence="1">Uncharacterized protein</fullName>
    </submittedName>
</protein>
<dbReference type="AlphaFoldDB" id="A0A8B6C5W1"/>
<dbReference type="OrthoDB" id="6161623at2759"/>
<gene>
    <name evidence="1" type="ORF">MGAL_10B047461</name>
</gene>
<name>A0A8B6C5W1_MYTGA</name>
<dbReference type="Proteomes" id="UP000596742">
    <property type="component" value="Unassembled WGS sequence"/>
</dbReference>
<proteinExistence type="predicted"/>
<sequence length="200" mass="23056">MPQGDVKTGIKNNQSDDLRLWKMAAVGKKTEDEIPEIRIPKEHAFLDYLLSQIPKKAQKGMLIQCDLHIISLDANEFFIALGSNVGVVFLYNRKTKEIERLRTHLQQFIVKDIHKGEVTSLCWSMNGMKLFGGDKKGLVSCTEVDFYACLIFQENRKKIPAVHRCQHNIPFRNIPTKLNYDSRPYLIFTRILIKPQLGIK</sequence>
<evidence type="ECO:0000313" key="2">
    <source>
        <dbReference type="Proteomes" id="UP000596742"/>
    </source>
</evidence>
<evidence type="ECO:0000313" key="1">
    <source>
        <dbReference type="EMBL" id="VDI00374.1"/>
    </source>
</evidence>
<accession>A0A8B6C5W1</accession>